<dbReference type="PANTHER" id="PTHR37752">
    <property type="entry name" value="OS02G0610700 PROTEIN"/>
    <property type="match status" value="1"/>
</dbReference>
<dbReference type="AlphaFoldDB" id="A0ABD1HBL0"/>
<dbReference type="EMBL" id="JBEAFC010000006">
    <property type="protein sequence ID" value="KAL1553821.1"/>
    <property type="molecule type" value="Genomic_DNA"/>
</dbReference>
<name>A0ABD1HBL0_SALDI</name>
<dbReference type="Proteomes" id="UP001567538">
    <property type="component" value="Unassembled WGS sequence"/>
</dbReference>
<dbReference type="SUPFAM" id="SSF103511">
    <property type="entry name" value="Chlorophyll a-b binding protein"/>
    <property type="match status" value="1"/>
</dbReference>
<protein>
    <submittedName>
        <fullName evidence="1">Uncharacterized protein</fullName>
    </submittedName>
</protein>
<keyword evidence="2" id="KW-1185">Reference proteome</keyword>
<evidence type="ECO:0000313" key="2">
    <source>
        <dbReference type="Proteomes" id="UP001567538"/>
    </source>
</evidence>
<organism evidence="1 2">
    <name type="scientific">Salvia divinorum</name>
    <name type="common">Maria pastora</name>
    <name type="synonym">Diviner's sage</name>
    <dbReference type="NCBI Taxonomy" id="28513"/>
    <lineage>
        <taxon>Eukaryota</taxon>
        <taxon>Viridiplantae</taxon>
        <taxon>Streptophyta</taxon>
        <taxon>Embryophyta</taxon>
        <taxon>Tracheophyta</taxon>
        <taxon>Spermatophyta</taxon>
        <taxon>Magnoliopsida</taxon>
        <taxon>eudicotyledons</taxon>
        <taxon>Gunneridae</taxon>
        <taxon>Pentapetalae</taxon>
        <taxon>asterids</taxon>
        <taxon>lamiids</taxon>
        <taxon>Lamiales</taxon>
        <taxon>Lamiaceae</taxon>
        <taxon>Nepetoideae</taxon>
        <taxon>Mentheae</taxon>
        <taxon>Salviinae</taxon>
        <taxon>Salvia</taxon>
        <taxon>Salvia subgen. Calosphace</taxon>
    </lineage>
</organism>
<sequence length="144" mass="15513">MLSATAPFANGGVLITARRSSSAHSSAAFEWGLQRKQNGGLFPPRITGQAIRVLANPNASSGKGKSKKEVIMVDPLEAKRLAAKQMELIKAKEEFKRRRQIEAINGAWAMIGLTVGLVIEGHTGKSILAQLTGYWDAIVGFVVR</sequence>
<reference evidence="1 2" key="1">
    <citation type="submission" date="2024-06" db="EMBL/GenBank/DDBJ databases">
        <title>A chromosome level genome sequence of Diviner's sage (Salvia divinorum).</title>
        <authorList>
            <person name="Ford S.A."/>
            <person name="Ro D.-K."/>
            <person name="Ness R.W."/>
            <person name="Phillips M.A."/>
        </authorList>
    </citation>
    <scope>NUCLEOTIDE SEQUENCE [LARGE SCALE GENOMIC DNA]</scope>
    <source>
        <strain evidence="1">SAF-2024a</strain>
        <tissue evidence="1">Leaf</tissue>
    </source>
</reference>
<proteinExistence type="predicted"/>
<evidence type="ECO:0000313" key="1">
    <source>
        <dbReference type="EMBL" id="KAL1553821.1"/>
    </source>
</evidence>
<dbReference type="PANTHER" id="PTHR37752:SF1">
    <property type="entry name" value="OS02G0610700 PROTEIN"/>
    <property type="match status" value="1"/>
</dbReference>
<comment type="caution">
    <text evidence="1">The sequence shown here is derived from an EMBL/GenBank/DDBJ whole genome shotgun (WGS) entry which is preliminary data.</text>
</comment>
<accession>A0ABD1HBL0</accession>
<dbReference type="GO" id="GO:0009535">
    <property type="term" value="C:chloroplast thylakoid membrane"/>
    <property type="evidence" value="ECO:0007669"/>
    <property type="project" value="UniProtKB-SubCell"/>
</dbReference>
<gene>
    <name evidence="1" type="ORF">AAHA92_14447</name>
</gene>
<dbReference type="InterPro" id="IPR053091">
    <property type="entry name" value="PSII_Assembly/Photoprotect-Rel"/>
</dbReference>
<dbReference type="Gene3D" id="1.10.3460.10">
    <property type="entry name" value="Chlorophyll a/b binding protein domain"/>
    <property type="match status" value="1"/>
</dbReference>